<organism evidence="2">
    <name type="scientific">marine sediment metagenome</name>
    <dbReference type="NCBI Taxonomy" id="412755"/>
    <lineage>
        <taxon>unclassified sequences</taxon>
        <taxon>metagenomes</taxon>
        <taxon>ecological metagenomes</taxon>
    </lineage>
</organism>
<protein>
    <recommendedName>
        <fullName evidence="1">Coenzyme Q-binding protein COQ10 START domain-containing protein</fullName>
    </recommendedName>
</protein>
<dbReference type="AlphaFoldDB" id="A0A0F9U760"/>
<dbReference type="Pfam" id="PF03364">
    <property type="entry name" value="Polyketide_cyc"/>
    <property type="match status" value="1"/>
</dbReference>
<evidence type="ECO:0000313" key="2">
    <source>
        <dbReference type="EMBL" id="KKN57121.1"/>
    </source>
</evidence>
<feature type="domain" description="Coenzyme Q-binding protein COQ10 START" evidence="1">
    <location>
        <begin position="103"/>
        <end position="198"/>
    </location>
</feature>
<gene>
    <name evidence="2" type="ORF">LCGC14_0565380</name>
</gene>
<dbReference type="InterPro" id="IPR005031">
    <property type="entry name" value="COQ10_START"/>
</dbReference>
<sequence>MLQKTQNAFAARSLQCLFFEQGYTDELYQPISRDADLRDDFGLDSQELVALACAASELAIGTDEIDDAALFTVGDVLDHLELYMNPWLGGAEQMVMQGSVTIPQRLEQVFTYIADCEDWPKHLGHVVAIDDLKRDGNAENFRMTIRELTDGKGYSVDSSRLVNRDLHEIDFVQPRPPEGFKNHMGGWRFLEKGPKHTELVSFHQFSLNEDADLEESVMLIRKHIRAALQTWANVGGQ</sequence>
<reference evidence="2" key="1">
    <citation type="journal article" date="2015" name="Nature">
        <title>Complex archaea that bridge the gap between prokaryotes and eukaryotes.</title>
        <authorList>
            <person name="Spang A."/>
            <person name="Saw J.H."/>
            <person name="Jorgensen S.L."/>
            <person name="Zaremba-Niedzwiedzka K."/>
            <person name="Martijn J."/>
            <person name="Lind A.E."/>
            <person name="van Eijk R."/>
            <person name="Schleper C."/>
            <person name="Guy L."/>
            <person name="Ettema T.J."/>
        </authorList>
    </citation>
    <scope>NUCLEOTIDE SEQUENCE</scope>
</reference>
<comment type="caution">
    <text evidence="2">The sequence shown here is derived from an EMBL/GenBank/DDBJ whole genome shotgun (WGS) entry which is preliminary data.</text>
</comment>
<dbReference type="EMBL" id="LAZR01000818">
    <property type="protein sequence ID" value="KKN57121.1"/>
    <property type="molecule type" value="Genomic_DNA"/>
</dbReference>
<dbReference type="InterPro" id="IPR023393">
    <property type="entry name" value="START-like_dom_sf"/>
</dbReference>
<accession>A0A0F9U760</accession>
<dbReference type="SUPFAM" id="SSF55961">
    <property type="entry name" value="Bet v1-like"/>
    <property type="match status" value="1"/>
</dbReference>
<name>A0A0F9U760_9ZZZZ</name>
<proteinExistence type="predicted"/>
<dbReference type="Gene3D" id="3.30.530.20">
    <property type="match status" value="1"/>
</dbReference>
<evidence type="ECO:0000259" key="1">
    <source>
        <dbReference type="Pfam" id="PF03364"/>
    </source>
</evidence>